<feature type="signal peptide" evidence="1">
    <location>
        <begin position="1"/>
        <end position="21"/>
    </location>
</feature>
<keyword evidence="3" id="KW-1185">Reference proteome</keyword>
<evidence type="ECO:0000256" key="1">
    <source>
        <dbReference type="SAM" id="SignalP"/>
    </source>
</evidence>
<organism evidence="2 3">
    <name type="scientific">Nonomuraea endophytica</name>
    <dbReference type="NCBI Taxonomy" id="714136"/>
    <lineage>
        <taxon>Bacteria</taxon>
        <taxon>Bacillati</taxon>
        <taxon>Actinomycetota</taxon>
        <taxon>Actinomycetes</taxon>
        <taxon>Streptosporangiales</taxon>
        <taxon>Streptosporangiaceae</taxon>
        <taxon>Nonomuraea</taxon>
    </lineage>
</organism>
<sequence length="252" mass="26953">MKRAKAALAALLMLATPAAMASPAQAEDIPAFDFADCPDLPDRADPRFWTCNVIIVNGGKFVLGKFDQVINKQMKITYATGLDPDTRKQVTVFGRLRAERMTVRKGIFGDPILTAVYAEPQYAGSFDVVPGPIWKMALKVRIINPVLGHNCRLGSDRNPLRLNLILGTTNPPPPNTPISGVKPVLVSTNPPIQKATIVDNAFAVPGAESCGLGLGLLNAVVNSQAGTPAAAGRNTAIFQQYGSFKKYTDIVP</sequence>
<evidence type="ECO:0008006" key="4">
    <source>
        <dbReference type="Google" id="ProtNLM"/>
    </source>
</evidence>
<protein>
    <recommendedName>
        <fullName evidence="4">Secreted protein</fullName>
    </recommendedName>
</protein>
<reference evidence="2 3" key="1">
    <citation type="submission" date="2020-08" db="EMBL/GenBank/DDBJ databases">
        <title>Genomic Encyclopedia of Type Strains, Phase IV (KMG-IV): sequencing the most valuable type-strain genomes for metagenomic binning, comparative biology and taxonomic classification.</title>
        <authorList>
            <person name="Goeker M."/>
        </authorList>
    </citation>
    <scope>NUCLEOTIDE SEQUENCE [LARGE SCALE GENOMIC DNA]</scope>
    <source>
        <strain evidence="2 3">DSM 45385</strain>
    </source>
</reference>
<evidence type="ECO:0000313" key="3">
    <source>
        <dbReference type="Proteomes" id="UP000568380"/>
    </source>
</evidence>
<dbReference type="AlphaFoldDB" id="A0A7W8A3R9"/>
<gene>
    <name evidence="2" type="ORF">HNR40_003661</name>
</gene>
<dbReference type="RefSeq" id="WP_184962657.1">
    <property type="nucleotide sequence ID" value="NZ_JACHIN010000004.1"/>
</dbReference>
<dbReference type="EMBL" id="JACHIN010000004">
    <property type="protein sequence ID" value="MBB5078186.1"/>
    <property type="molecule type" value="Genomic_DNA"/>
</dbReference>
<proteinExistence type="predicted"/>
<keyword evidence="1" id="KW-0732">Signal</keyword>
<feature type="chain" id="PRO_5039721528" description="Secreted protein" evidence="1">
    <location>
        <begin position="22"/>
        <end position="252"/>
    </location>
</feature>
<accession>A0A7W8A3R9</accession>
<dbReference type="Proteomes" id="UP000568380">
    <property type="component" value="Unassembled WGS sequence"/>
</dbReference>
<name>A0A7W8A3R9_9ACTN</name>
<comment type="caution">
    <text evidence="2">The sequence shown here is derived from an EMBL/GenBank/DDBJ whole genome shotgun (WGS) entry which is preliminary data.</text>
</comment>
<evidence type="ECO:0000313" key="2">
    <source>
        <dbReference type="EMBL" id="MBB5078186.1"/>
    </source>
</evidence>